<organism evidence="1 2">
    <name type="scientific">Setaria viridis</name>
    <name type="common">Green bristlegrass</name>
    <name type="synonym">Setaria italica subsp. viridis</name>
    <dbReference type="NCBI Taxonomy" id="4556"/>
    <lineage>
        <taxon>Eukaryota</taxon>
        <taxon>Viridiplantae</taxon>
        <taxon>Streptophyta</taxon>
        <taxon>Embryophyta</taxon>
        <taxon>Tracheophyta</taxon>
        <taxon>Spermatophyta</taxon>
        <taxon>Magnoliopsida</taxon>
        <taxon>Liliopsida</taxon>
        <taxon>Poales</taxon>
        <taxon>Poaceae</taxon>
        <taxon>PACMAD clade</taxon>
        <taxon>Panicoideae</taxon>
        <taxon>Panicodae</taxon>
        <taxon>Paniceae</taxon>
        <taxon>Cenchrinae</taxon>
        <taxon>Setaria</taxon>
    </lineage>
</organism>
<proteinExistence type="predicted"/>
<reference evidence="1" key="1">
    <citation type="submission" date="2019-03" db="EMBL/GenBank/DDBJ databases">
        <title>WGS assembly of Setaria viridis.</title>
        <authorList>
            <person name="Huang P."/>
            <person name="Jenkins J."/>
            <person name="Grimwood J."/>
            <person name="Barry K."/>
            <person name="Healey A."/>
            <person name="Mamidi S."/>
            <person name="Sreedasyam A."/>
            <person name="Shu S."/>
            <person name="Feldman M."/>
            <person name="Wu J."/>
            <person name="Yu Y."/>
            <person name="Chen C."/>
            <person name="Johnson J."/>
            <person name="Rokhsar D."/>
            <person name="Baxter I."/>
            <person name="Schmutz J."/>
            <person name="Brutnell T."/>
            <person name="Kellogg E."/>
        </authorList>
    </citation>
    <scope>NUCLEOTIDE SEQUENCE [LARGE SCALE GENOMIC DNA]</scope>
</reference>
<gene>
    <name evidence="1" type="ORF">SEVIR_2G031600v2</name>
</gene>
<keyword evidence="2" id="KW-1185">Reference proteome</keyword>
<accession>A0A4U6VZ85</accession>
<evidence type="ECO:0000313" key="2">
    <source>
        <dbReference type="Proteomes" id="UP000298652"/>
    </source>
</evidence>
<sequence>MERWLAHAASASCRRQSRCWWPHAGVWCGHEPRRPEPQAAATTRVEALRPADPWAAPVRDSKLLPLLMQLVRALLFHSYSLLRLARM</sequence>
<dbReference type="EMBL" id="CM016553">
    <property type="protein sequence ID" value="TKW30367.1"/>
    <property type="molecule type" value="Genomic_DNA"/>
</dbReference>
<dbReference type="Proteomes" id="UP000298652">
    <property type="component" value="Chromosome 2"/>
</dbReference>
<dbReference type="AlphaFoldDB" id="A0A4U6VZ85"/>
<dbReference type="Gramene" id="TKW30367">
    <property type="protein sequence ID" value="TKW30367"/>
    <property type="gene ID" value="SEVIR_2G031600v2"/>
</dbReference>
<name>A0A4U6VZ85_SETVI</name>
<evidence type="ECO:0000313" key="1">
    <source>
        <dbReference type="EMBL" id="TKW30367.1"/>
    </source>
</evidence>
<protein>
    <submittedName>
        <fullName evidence="1">Uncharacterized protein</fullName>
    </submittedName>
</protein>